<evidence type="ECO:0000256" key="1">
    <source>
        <dbReference type="SAM" id="Coils"/>
    </source>
</evidence>
<keyword evidence="1" id="KW-0175">Coiled coil</keyword>
<evidence type="ECO:0000256" key="2">
    <source>
        <dbReference type="SAM" id="MobiDB-lite"/>
    </source>
</evidence>
<sequence>MAEENQIDVPEEVTPPILAHSQPPLTHAPPPLTPIGIPSAYSGAPSVHLPPRASSGTPLVYSGAPLPQVPPPAVQASSTFDDHARIAVLEGTVNQLAANMATNMAELFALFRGPNRASSSSTPPSGQEPMVDPTPWIPPTHAPESVDAPALPTTHASAVYPVTISLPPPPAPTTVPLPLAAFLTSDQTMSAPPPVSMPVPAPIYTAPPPMVFPASTTFAPAHITESFPFPTPQPNISLPYHAPPPLNIPFPESGTPIHAAPVAPLMNFLLQEETEQERRMKKMEETIKALQVKETHPNMGYGDWSLFPGMRLPPKFKILEFTTYEGVYYSHLLAHSSSFSNLIEAGKKLDMGIKLGKIEGSIGRTEGEPSKKAPRFAAVYCELPTYATGCSSICVAPCPLPTAVLLGTAAYPTIPGPVVNRPPLHSCSSSDPAIRTPDYEISTTAATSSSPQGQQGSAFQPRQHKQFTPLLAPPSHIYRQLLPGNKIKPESPGPNFNLAAQSQNLHCEFH</sequence>
<dbReference type="EMBL" id="PGOL01001411">
    <property type="protein sequence ID" value="PKI58283.1"/>
    <property type="molecule type" value="Genomic_DNA"/>
</dbReference>
<gene>
    <name evidence="3" type="ORF">CRG98_021365</name>
</gene>
<reference evidence="3 4" key="1">
    <citation type="submission" date="2017-11" db="EMBL/GenBank/DDBJ databases">
        <title>De-novo sequencing of pomegranate (Punica granatum L.) genome.</title>
        <authorList>
            <person name="Akparov Z."/>
            <person name="Amiraslanov A."/>
            <person name="Hajiyeva S."/>
            <person name="Abbasov M."/>
            <person name="Kaur K."/>
            <person name="Hamwieh A."/>
            <person name="Solovyev V."/>
            <person name="Salamov A."/>
            <person name="Braich B."/>
            <person name="Kosarev P."/>
            <person name="Mahmoud A."/>
            <person name="Hajiyev E."/>
            <person name="Babayeva S."/>
            <person name="Izzatullayeva V."/>
            <person name="Mammadov A."/>
            <person name="Mammadov A."/>
            <person name="Sharifova S."/>
            <person name="Ojaghi J."/>
            <person name="Eynullazada K."/>
            <person name="Bayramov B."/>
            <person name="Abdulazimova A."/>
            <person name="Shahmuradov I."/>
        </authorList>
    </citation>
    <scope>NUCLEOTIDE SEQUENCE [LARGE SCALE GENOMIC DNA]</scope>
    <source>
        <strain evidence="4">cv. AG2017</strain>
        <tissue evidence="3">Leaf</tissue>
    </source>
</reference>
<keyword evidence="4" id="KW-1185">Reference proteome</keyword>
<accession>A0A2I0JQU9</accession>
<feature type="coiled-coil region" evidence="1">
    <location>
        <begin position="266"/>
        <end position="293"/>
    </location>
</feature>
<comment type="caution">
    <text evidence="3">The sequence shown here is derived from an EMBL/GenBank/DDBJ whole genome shotgun (WGS) entry which is preliminary data.</text>
</comment>
<name>A0A2I0JQU9_PUNGR</name>
<evidence type="ECO:0000313" key="4">
    <source>
        <dbReference type="Proteomes" id="UP000233551"/>
    </source>
</evidence>
<evidence type="ECO:0000313" key="3">
    <source>
        <dbReference type="EMBL" id="PKI58283.1"/>
    </source>
</evidence>
<evidence type="ECO:0008006" key="5">
    <source>
        <dbReference type="Google" id="ProtNLM"/>
    </source>
</evidence>
<feature type="region of interest" description="Disordered" evidence="2">
    <location>
        <begin position="1"/>
        <end position="29"/>
    </location>
</feature>
<proteinExistence type="predicted"/>
<feature type="region of interest" description="Disordered" evidence="2">
    <location>
        <begin position="443"/>
        <end position="462"/>
    </location>
</feature>
<protein>
    <recommendedName>
        <fullName evidence="5">Extensin-like</fullName>
    </recommendedName>
</protein>
<organism evidence="3 4">
    <name type="scientific">Punica granatum</name>
    <name type="common">Pomegranate</name>
    <dbReference type="NCBI Taxonomy" id="22663"/>
    <lineage>
        <taxon>Eukaryota</taxon>
        <taxon>Viridiplantae</taxon>
        <taxon>Streptophyta</taxon>
        <taxon>Embryophyta</taxon>
        <taxon>Tracheophyta</taxon>
        <taxon>Spermatophyta</taxon>
        <taxon>Magnoliopsida</taxon>
        <taxon>eudicotyledons</taxon>
        <taxon>Gunneridae</taxon>
        <taxon>Pentapetalae</taxon>
        <taxon>rosids</taxon>
        <taxon>malvids</taxon>
        <taxon>Myrtales</taxon>
        <taxon>Lythraceae</taxon>
        <taxon>Punica</taxon>
    </lineage>
</organism>
<dbReference type="Proteomes" id="UP000233551">
    <property type="component" value="Unassembled WGS sequence"/>
</dbReference>
<feature type="compositionally biased region" description="Acidic residues" evidence="2">
    <location>
        <begin position="1"/>
        <end position="11"/>
    </location>
</feature>
<feature type="compositionally biased region" description="Polar residues" evidence="2">
    <location>
        <begin position="443"/>
        <end position="460"/>
    </location>
</feature>
<dbReference type="AlphaFoldDB" id="A0A2I0JQU9"/>